<feature type="non-terminal residue" evidence="2">
    <location>
        <position position="273"/>
    </location>
</feature>
<sequence length="273" mass="29795">MPLSLSSPDLPLPATRNSAIPTPTSCFPPPPPSARANPVASLRHTQPRSFRITTTLSVCECVRSDVLGDLGASSVIRSSIQTYNVFLVCPARPYPLPRASHLTPASPSALHHRQLDNQVVAPPPPPFPKTYVPLLPAACALHSPRPLTAAPPDPILALHENTPLPPPRFNVPPSESTTSLASHSQPPPPPPICAPTFRRSESSYLFQHNVLHMLLNTPTPTRYSPSPHRADCRHTHHRRTFLMITIAVYPKPLDDNAALSPHSTSASQRERWE</sequence>
<feature type="compositionally biased region" description="Low complexity" evidence="1">
    <location>
        <begin position="1"/>
        <end position="13"/>
    </location>
</feature>
<feature type="compositionally biased region" description="Polar residues" evidence="1">
    <location>
        <begin position="173"/>
        <end position="184"/>
    </location>
</feature>
<proteinExistence type="predicted"/>
<gene>
    <name evidence="2" type="ORF">R3P38DRAFT_3179419</name>
</gene>
<evidence type="ECO:0000256" key="1">
    <source>
        <dbReference type="SAM" id="MobiDB-lite"/>
    </source>
</evidence>
<feature type="region of interest" description="Disordered" evidence="1">
    <location>
        <begin position="152"/>
        <end position="190"/>
    </location>
</feature>
<organism evidence="2 3">
    <name type="scientific">Favolaschia claudopus</name>
    <dbReference type="NCBI Taxonomy" id="2862362"/>
    <lineage>
        <taxon>Eukaryota</taxon>
        <taxon>Fungi</taxon>
        <taxon>Dikarya</taxon>
        <taxon>Basidiomycota</taxon>
        <taxon>Agaricomycotina</taxon>
        <taxon>Agaricomycetes</taxon>
        <taxon>Agaricomycetidae</taxon>
        <taxon>Agaricales</taxon>
        <taxon>Marasmiineae</taxon>
        <taxon>Mycenaceae</taxon>
        <taxon>Favolaschia</taxon>
    </lineage>
</organism>
<protein>
    <submittedName>
        <fullName evidence="2">Uncharacterized protein</fullName>
    </submittedName>
</protein>
<keyword evidence="3" id="KW-1185">Reference proteome</keyword>
<accession>A0AAW0CV60</accession>
<comment type="caution">
    <text evidence="2">The sequence shown here is derived from an EMBL/GenBank/DDBJ whole genome shotgun (WGS) entry which is preliminary data.</text>
</comment>
<dbReference type="Proteomes" id="UP001362999">
    <property type="component" value="Unassembled WGS sequence"/>
</dbReference>
<feature type="region of interest" description="Disordered" evidence="1">
    <location>
        <begin position="1"/>
        <end position="38"/>
    </location>
</feature>
<dbReference type="AlphaFoldDB" id="A0AAW0CV60"/>
<feature type="region of interest" description="Disordered" evidence="1">
    <location>
        <begin position="254"/>
        <end position="273"/>
    </location>
</feature>
<evidence type="ECO:0000313" key="3">
    <source>
        <dbReference type="Proteomes" id="UP001362999"/>
    </source>
</evidence>
<name>A0AAW0CV60_9AGAR</name>
<evidence type="ECO:0000313" key="2">
    <source>
        <dbReference type="EMBL" id="KAK7042892.1"/>
    </source>
</evidence>
<reference evidence="2 3" key="1">
    <citation type="journal article" date="2024" name="J Genomics">
        <title>Draft genome sequencing and assembly of Favolaschia claudopus CIRM-BRFM 2984 isolated from oak limbs.</title>
        <authorList>
            <person name="Navarro D."/>
            <person name="Drula E."/>
            <person name="Chaduli D."/>
            <person name="Cazenave R."/>
            <person name="Ahrendt S."/>
            <person name="Wang J."/>
            <person name="Lipzen A."/>
            <person name="Daum C."/>
            <person name="Barry K."/>
            <person name="Grigoriev I.V."/>
            <person name="Favel A."/>
            <person name="Rosso M.N."/>
            <person name="Martin F."/>
        </authorList>
    </citation>
    <scope>NUCLEOTIDE SEQUENCE [LARGE SCALE GENOMIC DNA]</scope>
    <source>
        <strain evidence="2 3">CIRM-BRFM 2984</strain>
    </source>
</reference>
<dbReference type="EMBL" id="JAWWNJ010000013">
    <property type="protein sequence ID" value="KAK7042892.1"/>
    <property type="molecule type" value="Genomic_DNA"/>
</dbReference>